<evidence type="ECO:0000313" key="2">
    <source>
        <dbReference type="Proteomes" id="UP000031668"/>
    </source>
</evidence>
<evidence type="ECO:0000313" key="1">
    <source>
        <dbReference type="EMBL" id="KII71296.1"/>
    </source>
</evidence>
<protein>
    <submittedName>
        <fullName evidence="1">Uncharacterized protein</fullName>
    </submittedName>
</protein>
<dbReference type="Proteomes" id="UP000031668">
    <property type="component" value="Unassembled WGS sequence"/>
</dbReference>
<keyword evidence="2" id="KW-1185">Reference proteome</keyword>
<proteinExistence type="predicted"/>
<sequence length="227" mass="26782">MFLNFIKIRDSGFELDPKILIGSIKNCITSVENKILFINENGMFNLYYFFIDQIKTLGEWFWKILYDIYGLTNENRSSICPVKLTKNVSEIMSKFSTSEEDCRKLLIIVFRMMYRLKLLDVIEFDVSTFYDVTVYIFSRLVETMPNSFYIIHLSKIWTGILQRPNNTFFIDTIGKLVYLSAIFSIDLSKKIMDNLPRTAILKFSINQYIRSPQILSKIFGYKIYQLS</sequence>
<organism evidence="1 2">
    <name type="scientific">Thelohanellus kitauei</name>
    <name type="common">Myxosporean</name>
    <dbReference type="NCBI Taxonomy" id="669202"/>
    <lineage>
        <taxon>Eukaryota</taxon>
        <taxon>Metazoa</taxon>
        <taxon>Cnidaria</taxon>
        <taxon>Myxozoa</taxon>
        <taxon>Myxosporea</taxon>
        <taxon>Bivalvulida</taxon>
        <taxon>Platysporina</taxon>
        <taxon>Myxobolidae</taxon>
        <taxon>Thelohanellus</taxon>
    </lineage>
</organism>
<dbReference type="EMBL" id="JWZT01001811">
    <property type="protein sequence ID" value="KII71296.1"/>
    <property type="molecule type" value="Genomic_DNA"/>
</dbReference>
<accession>A0A0C2MVB6</accession>
<gene>
    <name evidence="1" type="ORF">RF11_12090</name>
</gene>
<dbReference type="AlphaFoldDB" id="A0A0C2MVB6"/>
<comment type="caution">
    <text evidence="1">The sequence shown here is derived from an EMBL/GenBank/DDBJ whole genome shotgun (WGS) entry which is preliminary data.</text>
</comment>
<name>A0A0C2MVB6_THEKT</name>
<dbReference type="OrthoDB" id="7701410at2759"/>
<reference evidence="1 2" key="1">
    <citation type="journal article" date="2014" name="Genome Biol. Evol.">
        <title>The genome of the myxosporean Thelohanellus kitauei shows adaptations to nutrient acquisition within its fish host.</title>
        <authorList>
            <person name="Yang Y."/>
            <person name="Xiong J."/>
            <person name="Zhou Z."/>
            <person name="Huo F."/>
            <person name="Miao W."/>
            <person name="Ran C."/>
            <person name="Liu Y."/>
            <person name="Zhang J."/>
            <person name="Feng J."/>
            <person name="Wang M."/>
            <person name="Wang M."/>
            <person name="Wang L."/>
            <person name="Yao B."/>
        </authorList>
    </citation>
    <scope>NUCLEOTIDE SEQUENCE [LARGE SCALE GENOMIC DNA]</scope>
    <source>
        <strain evidence="1">Wuqing</strain>
    </source>
</reference>